<organism evidence="2 3">
    <name type="scientific">Streptomyces tuirus</name>
    <dbReference type="NCBI Taxonomy" id="68278"/>
    <lineage>
        <taxon>Bacteria</taxon>
        <taxon>Bacillati</taxon>
        <taxon>Actinomycetota</taxon>
        <taxon>Actinomycetes</taxon>
        <taxon>Kitasatosporales</taxon>
        <taxon>Streptomycetaceae</taxon>
        <taxon>Streptomyces</taxon>
    </lineage>
</organism>
<evidence type="ECO:0000256" key="1">
    <source>
        <dbReference type="SAM" id="MobiDB-lite"/>
    </source>
</evidence>
<dbReference type="EMBL" id="JAGTPG010000001">
    <property type="protein sequence ID" value="MBR8638322.1"/>
    <property type="molecule type" value="Genomic_DNA"/>
</dbReference>
<dbReference type="AlphaFoldDB" id="A0A941FE76"/>
<gene>
    <name evidence="2" type="ORF">KEF29_01000</name>
</gene>
<evidence type="ECO:0000313" key="3">
    <source>
        <dbReference type="Proteomes" id="UP000682308"/>
    </source>
</evidence>
<keyword evidence="3" id="KW-1185">Reference proteome</keyword>
<proteinExistence type="predicted"/>
<name>A0A941FE76_9ACTN</name>
<accession>A0A941FE76</accession>
<comment type="caution">
    <text evidence="2">The sequence shown here is derived from an EMBL/GenBank/DDBJ whole genome shotgun (WGS) entry which is preliminary data.</text>
</comment>
<protein>
    <submittedName>
        <fullName evidence="2">Uncharacterized protein</fullName>
    </submittedName>
</protein>
<evidence type="ECO:0000313" key="2">
    <source>
        <dbReference type="EMBL" id="MBR8638322.1"/>
    </source>
</evidence>
<feature type="region of interest" description="Disordered" evidence="1">
    <location>
        <begin position="1"/>
        <end position="21"/>
    </location>
</feature>
<sequence>MRAASVRGSAGVRGAASSGCSRCEARPVRGCVVGVGEARGVSCRRDVGSEYVGAWPSVPPMAVSPGAAAACFPFAEFPLKAATVRPPPTRAKAVATTARRWFFFQRAI</sequence>
<reference evidence="2 3" key="1">
    <citation type="submission" date="2021-04" db="EMBL/GenBank/DDBJ databases">
        <title>Characterization of the biosynthetic gene cluster of new lipopeptides with antitumor activity in the genome of the marine Streptomyces PHM034.</title>
        <authorList>
            <person name="Ceniceros A."/>
            <person name="Canedo L."/>
            <person name="Mendez C."/>
            <person name="Olano C."/>
            <person name="Schleissner C."/>
            <person name="Cuevas C."/>
            <person name="De La Calle F."/>
            <person name="Salas J.A."/>
        </authorList>
    </citation>
    <scope>NUCLEOTIDE SEQUENCE [LARGE SCALE GENOMIC DNA]</scope>
    <source>
        <strain evidence="2 3">PHM034</strain>
    </source>
</reference>
<dbReference type="Proteomes" id="UP000682308">
    <property type="component" value="Unassembled WGS sequence"/>
</dbReference>